<sequence>MDKVKAEAARSECEGDGASDVEALFASKEEAKPPTILAAVAGQKKSYSHHLRTTLFLMQLSLPN</sequence>
<dbReference type="NCBIfam" id="NF041643">
    <property type="entry name" value="EAxFAS_anti"/>
    <property type="match status" value="1"/>
</dbReference>
<organism evidence="1 2">
    <name type="scientific">Bacillus cereus</name>
    <dbReference type="NCBI Taxonomy" id="1396"/>
    <lineage>
        <taxon>Bacteria</taxon>
        <taxon>Bacillati</taxon>
        <taxon>Bacillota</taxon>
        <taxon>Bacilli</taxon>
        <taxon>Bacillales</taxon>
        <taxon>Bacillaceae</taxon>
        <taxon>Bacillus</taxon>
        <taxon>Bacillus cereus group</taxon>
    </lineage>
</organism>
<evidence type="ECO:0000313" key="2">
    <source>
        <dbReference type="Proteomes" id="UP000224386"/>
    </source>
</evidence>
<reference evidence="1 2" key="1">
    <citation type="submission" date="2017-09" db="EMBL/GenBank/DDBJ databases">
        <title>Large-scale bioinformatics analysis of Bacillus genomes uncovers conserved roles of natural products in bacterial physiology.</title>
        <authorList>
            <consortium name="Agbiome Team Llc"/>
            <person name="Bleich R.M."/>
            <person name="Grubbs K.J."/>
            <person name="Santa Maria K.C."/>
            <person name="Allen S.E."/>
            <person name="Farag S."/>
            <person name="Shank E.A."/>
            <person name="Bowers A."/>
        </authorList>
    </citation>
    <scope>NUCLEOTIDE SEQUENCE [LARGE SCALE GENOMIC DNA]</scope>
    <source>
        <strain evidence="1 2">AFS070861</strain>
    </source>
</reference>
<protein>
    <submittedName>
        <fullName evidence="1">Uncharacterized protein</fullName>
    </submittedName>
</protein>
<comment type="caution">
    <text evidence="1">The sequence shown here is derived from an EMBL/GenBank/DDBJ whole genome shotgun (WGS) entry which is preliminary data.</text>
</comment>
<evidence type="ECO:0000313" key="1">
    <source>
        <dbReference type="EMBL" id="PFQ41770.1"/>
    </source>
</evidence>
<dbReference type="EMBL" id="NVAP01000054">
    <property type="protein sequence ID" value="PFQ41770.1"/>
    <property type="molecule type" value="Genomic_DNA"/>
</dbReference>
<name>A0A2C1MC36_BACCE</name>
<gene>
    <name evidence="1" type="ORF">COK05_25840</name>
</gene>
<proteinExistence type="predicted"/>
<dbReference type="Proteomes" id="UP000224386">
    <property type="component" value="Unassembled WGS sequence"/>
</dbReference>
<accession>A0A2C1MC36</accession>
<dbReference type="AlphaFoldDB" id="A0A2C1MC36"/>